<evidence type="ECO:0000313" key="2">
    <source>
        <dbReference type="EMBL" id="CAF1161362.1"/>
    </source>
</evidence>
<dbReference type="Proteomes" id="UP000663864">
    <property type="component" value="Unassembled WGS sequence"/>
</dbReference>
<feature type="domain" description="VWFA" evidence="1">
    <location>
        <begin position="50"/>
        <end position="222"/>
    </location>
</feature>
<sequence length="432" mass="47477">MTTGNESANIEVRCIPDNPYVISGVLNTKKVRFEIETKCKGETIKRTPLNLVLILDRSGSMEADNKLTFAKQAVISILNLLHDDDIVHLIAYDTDVSIIFENARASTRQFLYSTVDKIDTAGSTNMSGAIDVAADLLGKYVYNGYSRRMFLFSDGQANVGMKTRAELTNLVAGYNNKGIITDSFGIGADFDTEIMKGIADAGGSRFVFLESAQVIESLVTKVLVNVFGICGSAARLIVCGKNGAVVTKIWGHENIVAGASLGELYFDNRRSVLCEFTTSGTAVAGENEIETLTYALRYTRPNDPTGESTVIKNILSLKLVEDESLVMEIDPRVKIMCATQTAADIDKKVAELVKDGKRKEAMDLVTEKIALLQDVEQFDDERGSISLILRLAENMHNKLKDETVDNKLVCRGYEHQAYLLEEDDDQGFALFA</sequence>
<proteinExistence type="predicted"/>
<dbReference type="AlphaFoldDB" id="A0A814TH83"/>
<evidence type="ECO:0000313" key="3">
    <source>
        <dbReference type="EMBL" id="CAF3648912.1"/>
    </source>
</evidence>
<evidence type="ECO:0000313" key="4">
    <source>
        <dbReference type="Proteomes" id="UP000663864"/>
    </source>
</evidence>
<organism evidence="2 4">
    <name type="scientific">Rotaria sordida</name>
    <dbReference type="NCBI Taxonomy" id="392033"/>
    <lineage>
        <taxon>Eukaryota</taxon>
        <taxon>Metazoa</taxon>
        <taxon>Spiralia</taxon>
        <taxon>Gnathifera</taxon>
        <taxon>Rotifera</taxon>
        <taxon>Eurotatoria</taxon>
        <taxon>Bdelloidea</taxon>
        <taxon>Philodinida</taxon>
        <taxon>Philodinidae</taxon>
        <taxon>Rotaria</taxon>
    </lineage>
</organism>
<protein>
    <recommendedName>
        <fullName evidence="1">VWFA domain-containing protein</fullName>
    </recommendedName>
</protein>
<dbReference type="InterPro" id="IPR002035">
    <property type="entry name" value="VWF_A"/>
</dbReference>
<gene>
    <name evidence="3" type="ORF">JBS370_LOCUS6237</name>
    <name evidence="2" type="ORF">ZHD862_LOCUS20706</name>
</gene>
<dbReference type="SUPFAM" id="SSF53300">
    <property type="entry name" value="vWA-like"/>
    <property type="match status" value="1"/>
</dbReference>
<dbReference type="Pfam" id="PF00092">
    <property type="entry name" value="VWA"/>
    <property type="match status" value="1"/>
</dbReference>
<dbReference type="PANTHER" id="PTHR10579">
    <property type="entry name" value="CALCIUM-ACTIVATED CHLORIDE CHANNEL REGULATOR"/>
    <property type="match status" value="1"/>
</dbReference>
<dbReference type="PANTHER" id="PTHR10579:SF43">
    <property type="entry name" value="ZINC FINGER (C3HC4-TYPE RING FINGER) FAMILY PROTEIN"/>
    <property type="match status" value="1"/>
</dbReference>
<dbReference type="Proteomes" id="UP000663836">
    <property type="component" value="Unassembled WGS sequence"/>
</dbReference>
<accession>A0A814TH83</accession>
<name>A0A814TH83_9BILA</name>
<dbReference type="EMBL" id="CAJOBD010000340">
    <property type="protein sequence ID" value="CAF3648912.1"/>
    <property type="molecule type" value="Genomic_DNA"/>
</dbReference>
<dbReference type="InterPro" id="IPR036465">
    <property type="entry name" value="vWFA_dom_sf"/>
</dbReference>
<dbReference type="InterPro" id="IPR051266">
    <property type="entry name" value="CLCR"/>
</dbReference>
<dbReference type="SMART" id="SM00327">
    <property type="entry name" value="VWA"/>
    <property type="match status" value="1"/>
</dbReference>
<dbReference type="Gene3D" id="3.40.50.410">
    <property type="entry name" value="von Willebrand factor, type A domain"/>
    <property type="match status" value="1"/>
</dbReference>
<comment type="caution">
    <text evidence="2">The sequence shown here is derived from an EMBL/GenBank/DDBJ whole genome shotgun (WGS) entry which is preliminary data.</text>
</comment>
<dbReference type="PROSITE" id="PS50234">
    <property type="entry name" value="VWFA"/>
    <property type="match status" value="1"/>
</dbReference>
<reference evidence="2" key="1">
    <citation type="submission" date="2021-02" db="EMBL/GenBank/DDBJ databases">
        <authorList>
            <person name="Nowell W R."/>
        </authorList>
    </citation>
    <scope>NUCLEOTIDE SEQUENCE</scope>
</reference>
<evidence type="ECO:0000259" key="1">
    <source>
        <dbReference type="PROSITE" id="PS50234"/>
    </source>
</evidence>
<dbReference type="EMBL" id="CAJNOT010001191">
    <property type="protein sequence ID" value="CAF1161362.1"/>
    <property type="molecule type" value="Genomic_DNA"/>
</dbReference>